<gene>
    <name evidence="1" type="ORF">EVAR_14470_1</name>
</gene>
<organism evidence="1 2">
    <name type="scientific">Eumeta variegata</name>
    <name type="common">Bagworm moth</name>
    <name type="synonym">Eumeta japonica</name>
    <dbReference type="NCBI Taxonomy" id="151549"/>
    <lineage>
        <taxon>Eukaryota</taxon>
        <taxon>Metazoa</taxon>
        <taxon>Ecdysozoa</taxon>
        <taxon>Arthropoda</taxon>
        <taxon>Hexapoda</taxon>
        <taxon>Insecta</taxon>
        <taxon>Pterygota</taxon>
        <taxon>Neoptera</taxon>
        <taxon>Endopterygota</taxon>
        <taxon>Lepidoptera</taxon>
        <taxon>Glossata</taxon>
        <taxon>Ditrysia</taxon>
        <taxon>Tineoidea</taxon>
        <taxon>Psychidae</taxon>
        <taxon>Oiketicinae</taxon>
        <taxon>Eumeta</taxon>
    </lineage>
</organism>
<comment type="caution">
    <text evidence="1">The sequence shown here is derived from an EMBL/GenBank/DDBJ whole genome shotgun (WGS) entry which is preliminary data.</text>
</comment>
<sequence>MRGTRTLATNSVQYSNARGIEKERYTKIESRREKENYEVSLLPCEGTPRTFFYLKAGASRVVLFQFCPVLTMGSMRKPSLKFALTFPRNKRAGKPPRNDSSGVMSVQCFARLSGKDKISIRDEFMDREWARSNRNGNISLPVANRLTHATGVTSAQSRDYDSKKKKALTDGAAATDTGAICITRNRKYDTRHGAVFLDVIRETERRTCCRAITASELFEYMRSVQGNIYTAGSAFVKVTLRDHLIGACNLKGSRKRN</sequence>
<proteinExistence type="predicted"/>
<reference evidence="1 2" key="1">
    <citation type="journal article" date="2019" name="Commun. Biol.">
        <title>The bagworm genome reveals a unique fibroin gene that provides high tensile strength.</title>
        <authorList>
            <person name="Kono N."/>
            <person name="Nakamura H."/>
            <person name="Ohtoshi R."/>
            <person name="Tomita M."/>
            <person name="Numata K."/>
            <person name="Arakawa K."/>
        </authorList>
    </citation>
    <scope>NUCLEOTIDE SEQUENCE [LARGE SCALE GENOMIC DNA]</scope>
</reference>
<protein>
    <submittedName>
        <fullName evidence="1">Uncharacterized protein</fullName>
    </submittedName>
</protein>
<dbReference type="AlphaFoldDB" id="A0A4C1U2Z9"/>
<name>A0A4C1U2Z9_EUMVA</name>
<keyword evidence="2" id="KW-1185">Reference proteome</keyword>
<dbReference type="Proteomes" id="UP000299102">
    <property type="component" value="Unassembled WGS sequence"/>
</dbReference>
<evidence type="ECO:0000313" key="1">
    <source>
        <dbReference type="EMBL" id="GBP20745.1"/>
    </source>
</evidence>
<dbReference type="EMBL" id="BGZK01000122">
    <property type="protein sequence ID" value="GBP20745.1"/>
    <property type="molecule type" value="Genomic_DNA"/>
</dbReference>
<accession>A0A4C1U2Z9</accession>
<evidence type="ECO:0000313" key="2">
    <source>
        <dbReference type="Proteomes" id="UP000299102"/>
    </source>
</evidence>